<evidence type="ECO:0000256" key="1">
    <source>
        <dbReference type="ARBA" id="ARBA00023242"/>
    </source>
</evidence>
<dbReference type="EMBL" id="JAIPUX010000439">
    <property type="protein sequence ID" value="KAH0630639.1"/>
    <property type="molecule type" value="Genomic_DNA"/>
</dbReference>
<organism evidence="3 4">
    <name type="scientific">Phrynosoma platyrhinos</name>
    <name type="common">Desert horned lizard</name>
    <dbReference type="NCBI Taxonomy" id="52577"/>
    <lineage>
        <taxon>Eukaryota</taxon>
        <taxon>Metazoa</taxon>
        <taxon>Chordata</taxon>
        <taxon>Craniata</taxon>
        <taxon>Vertebrata</taxon>
        <taxon>Euteleostomi</taxon>
        <taxon>Lepidosauria</taxon>
        <taxon>Squamata</taxon>
        <taxon>Bifurcata</taxon>
        <taxon>Unidentata</taxon>
        <taxon>Episquamata</taxon>
        <taxon>Toxicofera</taxon>
        <taxon>Iguania</taxon>
        <taxon>Phrynosomatidae</taxon>
        <taxon>Phrynosomatinae</taxon>
        <taxon>Phrynosoma</taxon>
    </lineage>
</organism>
<evidence type="ECO:0000259" key="2">
    <source>
        <dbReference type="PROSITE" id="PS50804"/>
    </source>
</evidence>
<comment type="caution">
    <text evidence="3">The sequence shown here is derived from an EMBL/GenBank/DDBJ whole genome shotgun (WGS) entry which is preliminary data.</text>
</comment>
<name>A0ABQ7TLS5_PHRPL</name>
<protein>
    <recommendedName>
        <fullName evidence="2">SCAN box domain-containing protein</fullName>
    </recommendedName>
</protein>
<dbReference type="CDD" id="cd07936">
    <property type="entry name" value="SCAN"/>
    <property type="match status" value="1"/>
</dbReference>
<gene>
    <name evidence="3" type="ORF">JD844_013890</name>
</gene>
<feature type="domain" description="SCAN box" evidence="2">
    <location>
        <begin position="62"/>
        <end position="140"/>
    </location>
</feature>
<dbReference type="PROSITE" id="PS50804">
    <property type="entry name" value="SCAN_BOX"/>
    <property type="match status" value="1"/>
</dbReference>
<reference evidence="3 4" key="1">
    <citation type="journal article" date="2022" name="Gigascience">
        <title>A chromosome-level genome assembly and annotation of the desert horned lizard, Phrynosoma platyrhinos, provides insight into chromosomal rearrangements among reptiles.</title>
        <authorList>
            <person name="Koochekian N."/>
            <person name="Ascanio A."/>
            <person name="Farleigh K."/>
            <person name="Card D.C."/>
            <person name="Schield D.R."/>
            <person name="Castoe T.A."/>
            <person name="Jezkova T."/>
        </authorList>
    </citation>
    <scope>NUCLEOTIDE SEQUENCE [LARGE SCALE GENOMIC DNA]</scope>
    <source>
        <strain evidence="3">NK-2021</strain>
    </source>
</reference>
<dbReference type="Gene3D" id="1.10.4020.10">
    <property type="entry name" value="DNA breaking-rejoining enzymes"/>
    <property type="match status" value="1"/>
</dbReference>
<dbReference type="InterPro" id="IPR038269">
    <property type="entry name" value="SCAN_sf"/>
</dbReference>
<dbReference type="PANTHER" id="PTHR45935:SF15">
    <property type="entry name" value="SCAN BOX DOMAIN-CONTAINING PROTEIN"/>
    <property type="match status" value="1"/>
</dbReference>
<dbReference type="InterPro" id="IPR050916">
    <property type="entry name" value="SCAN-C2H2_zinc_finger"/>
</dbReference>
<dbReference type="InterPro" id="IPR003309">
    <property type="entry name" value="SCAN_dom"/>
</dbReference>
<dbReference type="SUPFAM" id="SSF47353">
    <property type="entry name" value="Retrovirus capsid dimerization domain-like"/>
    <property type="match status" value="1"/>
</dbReference>
<sequence>METARSPLAALEPRVKMEELNPCGVQGGDDPDVMWWEGSEGFWGRTVQNGLGKETSSSEVHRQHFRQLHYQEAEGPREVWSRLRDLCCWWLKPELHTKAQILDLVILEQFLAILPPEMASWVRECGVQTSSQALAMAEGFLLNLSEEKKLKEQQDIDIVKAQEVPSDISQRIKQEGNGEATVLGDGLRMPERCHSSLLDEVETASLQLELVKRLN</sequence>
<dbReference type="SMART" id="SM00431">
    <property type="entry name" value="SCAN"/>
    <property type="match status" value="1"/>
</dbReference>
<evidence type="ECO:0000313" key="3">
    <source>
        <dbReference type="EMBL" id="KAH0630639.1"/>
    </source>
</evidence>
<dbReference type="Proteomes" id="UP000826234">
    <property type="component" value="Unassembled WGS sequence"/>
</dbReference>
<accession>A0ABQ7TLS5</accession>
<dbReference type="PANTHER" id="PTHR45935">
    <property type="entry name" value="PROTEIN ZBED8-RELATED"/>
    <property type="match status" value="1"/>
</dbReference>
<keyword evidence="1" id="KW-0539">Nucleus</keyword>
<dbReference type="Pfam" id="PF02023">
    <property type="entry name" value="SCAN"/>
    <property type="match status" value="1"/>
</dbReference>
<keyword evidence="4" id="KW-1185">Reference proteome</keyword>
<evidence type="ECO:0000313" key="4">
    <source>
        <dbReference type="Proteomes" id="UP000826234"/>
    </source>
</evidence>
<proteinExistence type="predicted"/>